<dbReference type="Pfam" id="PF02104">
    <property type="entry name" value="SURF1"/>
    <property type="match status" value="1"/>
</dbReference>
<evidence type="ECO:0000256" key="5">
    <source>
        <dbReference type="ARBA" id="ARBA00023136"/>
    </source>
</evidence>
<dbReference type="PANTHER" id="PTHR23427">
    <property type="entry name" value="SURFEIT LOCUS PROTEIN"/>
    <property type="match status" value="1"/>
</dbReference>
<proteinExistence type="inferred from homology"/>
<keyword evidence="8" id="KW-1185">Reference proteome</keyword>
<gene>
    <name evidence="7" type="ORF">NMK_3138</name>
</gene>
<dbReference type="InterPro" id="IPR002994">
    <property type="entry name" value="Surf1/Shy1"/>
</dbReference>
<dbReference type="PANTHER" id="PTHR23427:SF2">
    <property type="entry name" value="SURFEIT LOCUS PROTEIN 1"/>
    <property type="match status" value="1"/>
</dbReference>
<comment type="subcellular location">
    <subcellularLocation>
        <location evidence="6">Cell membrane</location>
        <topology evidence="6">Multi-pass membrane protein</topology>
    </subcellularLocation>
    <subcellularLocation>
        <location evidence="1">Membrane</location>
    </subcellularLocation>
</comment>
<reference evidence="7 8" key="1">
    <citation type="journal article" date="2018" name="Environ. Microbiol.">
        <title>Isolation and genomic characterization of Novimethylophilus kurashikiensis gen. nov. sp. nov., a new lanthanide-dependent methylotrophic species of Methylophilaceae.</title>
        <authorList>
            <person name="Lv H."/>
            <person name="Sahin N."/>
            <person name="Tani A."/>
        </authorList>
    </citation>
    <scope>NUCLEOTIDE SEQUENCE [LARGE SCALE GENOMIC DNA]</scope>
    <source>
        <strain evidence="7 8">La2-4</strain>
    </source>
</reference>
<dbReference type="InterPro" id="IPR045214">
    <property type="entry name" value="Surf1/Surf4"/>
</dbReference>
<dbReference type="OrthoDB" id="9789940at2"/>
<evidence type="ECO:0000313" key="7">
    <source>
        <dbReference type="EMBL" id="GBG15529.1"/>
    </source>
</evidence>
<protein>
    <recommendedName>
        <fullName evidence="6">SURF1-like protein</fullName>
    </recommendedName>
</protein>
<dbReference type="EMBL" id="BDOQ01000019">
    <property type="protein sequence ID" value="GBG15529.1"/>
    <property type="molecule type" value="Genomic_DNA"/>
</dbReference>
<evidence type="ECO:0000256" key="1">
    <source>
        <dbReference type="ARBA" id="ARBA00004370"/>
    </source>
</evidence>
<evidence type="ECO:0000313" key="8">
    <source>
        <dbReference type="Proteomes" id="UP000245081"/>
    </source>
</evidence>
<keyword evidence="6" id="KW-1003">Cell membrane</keyword>
<dbReference type="GO" id="GO:0005886">
    <property type="term" value="C:plasma membrane"/>
    <property type="evidence" value="ECO:0007669"/>
    <property type="project" value="UniProtKB-SubCell"/>
</dbReference>
<keyword evidence="3 6" id="KW-0812">Transmembrane</keyword>
<evidence type="ECO:0000256" key="3">
    <source>
        <dbReference type="ARBA" id="ARBA00022692"/>
    </source>
</evidence>
<dbReference type="PROSITE" id="PS50895">
    <property type="entry name" value="SURF1"/>
    <property type="match status" value="1"/>
</dbReference>
<feature type="transmembrane region" description="Helical" evidence="6">
    <location>
        <begin position="20"/>
        <end position="40"/>
    </location>
</feature>
<accession>A0A2R5FCF3</accession>
<comment type="similarity">
    <text evidence="2 6">Belongs to the SURF1 family.</text>
</comment>
<comment type="caution">
    <text evidence="7">The sequence shown here is derived from an EMBL/GenBank/DDBJ whole genome shotgun (WGS) entry which is preliminary data.</text>
</comment>
<keyword evidence="5 6" id="KW-0472">Membrane</keyword>
<evidence type="ECO:0000256" key="6">
    <source>
        <dbReference type="RuleBase" id="RU363076"/>
    </source>
</evidence>
<dbReference type="AlphaFoldDB" id="A0A2R5FCF3"/>
<dbReference type="CDD" id="cd06662">
    <property type="entry name" value="SURF1"/>
    <property type="match status" value="1"/>
</dbReference>
<evidence type="ECO:0000256" key="2">
    <source>
        <dbReference type="ARBA" id="ARBA00007165"/>
    </source>
</evidence>
<dbReference type="Proteomes" id="UP000245081">
    <property type="component" value="Unassembled WGS sequence"/>
</dbReference>
<keyword evidence="4 6" id="KW-1133">Transmembrane helix</keyword>
<sequence>MPLAIRKKHNVNFEFRPQLIPTLAAIVAIAVMVKLGFWQYNKAQQKLTLQAAYVARLHEPPVALPAKVTDIEAWRYRHVTASGHYDPRYQILLDNQVENESAGYHVITPFMPDGGGAVVLVDRGWIPMGDRAHLPIPSVPTETIQITGAAWVPPSKFFELATPLQSQDWTALWQNLDIKRYAASVPFPVLPFVVRLDSNVEGGFVRNWPQPAERVETNIGYAWQWWGFAFTLACIWVYVNFRRKPA</sequence>
<evidence type="ECO:0000256" key="4">
    <source>
        <dbReference type="ARBA" id="ARBA00022989"/>
    </source>
</evidence>
<organism evidence="7 8">
    <name type="scientific">Novimethylophilus kurashikiensis</name>
    <dbReference type="NCBI Taxonomy" id="1825523"/>
    <lineage>
        <taxon>Bacteria</taxon>
        <taxon>Pseudomonadati</taxon>
        <taxon>Pseudomonadota</taxon>
        <taxon>Betaproteobacteria</taxon>
        <taxon>Nitrosomonadales</taxon>
        <taxon>Methylophilaceae</taxon>
        <taxon>Novimethylophilus</taxon>
    </lineage>
</organism>
<feature type="transmembrane region" description="Helical" evidence="6">
    <location>
        <begin position="223"/>
        <end position="241"/>
    </location>
</feature>
<name>A0A2R5FCF3_9PROT</name>